<gene>
    <name evidence="1" type="ordered locus">Dd703_1255</name>
</gene>
<evidence type="ECO:0008006" key="3">
    <source>
        <dbReference type="Google" id="ProtNLM"/>
    </source>
</evidence>
<reference evidence="1" key="1">
    <citation type="submission" date="2009-06" db="EMBL/GenBank/DDBJ databases">
        <title>Complete sequence of Dickeya dadantii Ech703.</title>
        <authorList>
            <consortium name="US DOE Joint Genome Institute"/>
            <person name="Lucas S."/>
            <person name="Copeland A."/>
            <person name="Lapidus A."/>
            <person name="Glavina del Rio T."/>
            <person name="Dalin E."/>
            <person name="Tice H."/>
            <person name="Bruce D."/>
            <person name="Goodwin L."/>
            <person name="Pitluck S."/>
            <person name="Chertkov O."/>
            <person name="Brettin T."/>
            <person name="Detter J.C."/>
            <person name="Han C."/>
            <person name="Larimer F."/>
            <person name="Land M."/>
            <person name="Hauser L."/>
            <person name="Kyrpides N."/>
            <person name="Mikhailova N."/>
            <person name="Balakrishnan V."/>
            <person name="Glasner J."/>
            <person name="Perna N.T."/>
        </authorList>
    </citation>
    <scope>NUCLEOTIDE SEQUENCE [LARGE SCALE GENOMIC DNA]</scope>
    <source>
        <strain evidence="1">Ech703</strain>
    </source>
</reference>
<evidence type="ECO:0000313" key="1">
    <source>
        <dbReference type="EMBL" id="ACS85058.1"/>
    </source>
</evidence>
<dbReference type="InterPro" id="IPR036412">
    <property type="entry name" value="HAD-like_sf"/>
</dbReference>
<dbReference type="RefSeq" id="WP_012764875.1">
    <property type="nucleotide sequence ID" value="NC_012880.1"/>
</dbReference>
<dbReference type="Pfam" id="PF12710">
    <property type="entry name" value="HAD"/>
    <property type="match status" value="1"/>
</dbReference>
<dbReference type="SUPFAM" id="SSF56784">
    <property type="entry name" value="HAD-like"/>
    <property type="match status" value="1"/>
</dbReference>
<keyword evidence="2" id="KW-1185">Reference proteome</keyword>
<dbReference type="eggNOG" id="COG0560">
    <property type="taxonomic scope" value="Bacteria"/>
</dbReference>
<dbReference type="NCBIfam" id="NF010109">
    <property type="entry name" value="PRK13582.1"/>
    <property type="match status" value="1"/>
</dbReference>
<accession>C6CD17</accession>
<dbReference type="Proteomes" id="UP000002734">
    <property type="component" value="Chromosome"/>
</dbReference>
<dbReference type="STRING" id="579405.Dd703_1255"/>
<dbReference type="HOGENOM" id="CLU_097498_0_0_6"/>
<organism evidence="1 2">
    <name type="scientific">Musicola paradisiaca (strain Ech703)</name>
    <name type="common">Dickeya paradisiaca</name>
    <name type="synonym">Dickeya dadantii</name>
    <dbReference type="NCBI Taxonomy" id="579405"/>
    <lineage>
        <taxon>Bacteria</taxon>
        <taxon>Pseudomonadati</taxon>
        <taxon>Pseudomonadota</taxon>
        <taxon>Gammaproteobacteria</taxon>
        <taxon>Enterobacterales</taxon>
        <taxon>Pectobacteriaceae</taxon>
        <taxon>Musicola</taxon>
    </lineage>
</organism>
<evidence type="ECO:0000313" key="2">
    <source>
        <dbReference type="Proteomes" id="UP000002734"/>
    </source>
</evidence>
<dbReference type="Gene3D" id="3.90.1470.10">
    <property type="entry name" value="thrh gene product, domain 2"/>
    <property type="match status" value="2"/>
</dbReference>
<protein>
    <recommendedName>
        <fullName evidence="3">Phosphoserine phosphatase</fullName>
    </recommendedName>
</protein>
<dbReference type="KEGG" id="dda:Dd703_1255"/>
<name>C6CD17_MUSP7</name>
<dbReference type="EMBL" id="CP001654">
    <property type="protein sequence ID" value="ACS85058.1"/>
    <property type="molecule type" value="Genomic_DNA"/>
</dbReference>
<dbReference type="AlphaFoldDB" id="C6CD17"/>
<sequence length="177" mass="20289">MKMACIDLEGVLIPELWPQIAQASGIEALSITTREEPDYPALMRWRLDHLRKNGLRLRDVQSMIAKTQTYPDAVAFLQQLTQQQGYRIHIVSDCFYELAGTLLDALGSPESFCHSLETDADGWITGCAWADRNGKRNTSPAYWNRVATFWPRVTPSTILPCCAWRTTAFWFAHRRRQ</sequence>
<proteinExistence type="predicted"/>